<keyword evidence="3" id="KW-1185">Reference proteome</keyword>
<comment type="caution">
    <text evidence="2">The sequence shown here is derived from an EMBL/GenBank/DDBJ whole genome shotgun (WGS) entry which is preliminary data.</text>
</comment>
<organism evidence="2 3">
    <name type="scientific">Petrolisthes manimaculis</name>
    <dbReference type="NCBI Taxonomy" id="1843537"/>
    <lineage>
        <taxon>Eukaryota</taxon>
        <taxon>Metazoa</taxon>
        <taxon>Ecdysozoa</taxon>
        <taxon>Arthropoda</taxon>
        <taxon>Crustacea</taxon>
        <taxon>Multicrustacea</taxon>
        <taxon>Malacostraca</taxon>
        <taxon>Eumalacostraca</taxon>
        <taxon>Eucarida</taxon>
        <taxon>Decapoda</taxon>
        <taxon>Pleocyemata</taxon>
        <taxon>Anomura</taxon>
        <taxon>Galatheoidea</taxon>
        <taxon>Porcellanidae</taxon>
        <taxon>Petrolisthes</taxon>
    </lineage>
</organism>
<feature type="compositionally biased region" description="Pro residues" evidence="1">
    <location>
        <begin position="50"/>
        <end position="61"/>
    </location>
</feature>
<evidence type="ECO:0000256" key="1">
    <source>
        <dbReference type="SAM" id="MobiDB-lite"/>
    </source>
</evidence>
<dbReference type="AlphaFoldDB" id="A0AAE1UEI1"/>
<gene>
    <name evidence="2" type="ORF">Pmani_011360</name>
</gene>
<evidence type="ECO:0000313" key="2">
    <source>
        <dbReference type="EMBL" id="KAK4317556.1"/>
    </source>
</evidence>
<accession>A0AAE1UEI1</accession>
<feature type="compositionally biased region" description="Low complexity" evidence="1">
    <location>
        <begin position="62"/>
        <end position="111"/>
    </location>
</feature>
<sequence length="164" mass="17744">MNKSPQLTRPVHQLRPFQAIRTNLYSSDTLIAHTVPSSIHAHQRFYMYEAPPPSPLTPSPLTPTSLTPTSLTPTSLTPTSLTPSPLTPTSLTPTSLTPTSLTPTSLTSTSLTSTSLTSTSLVVNLYTSSTLSLPYMTTTGFRSKVRGLRKVRKVAMPFSKVNTK</sequence>
<dbReference type="SUPFAM" id="SSF141571">
    <property type="entry name" value="Pentapeptide repeat-like"/>
    <property type="match status" value="1"/>
</dbReference>
<protein>
    <submittedName>
        <fullName evidence="2">Uncharacterized protein</fullName>
    </submittedName>
</protein>
<proteinExistence type="predicted"/>
<evidence type="ECO:0000313" key="3">
    <source>
        <dbReference type="Proteomes" id="UP001292094"/>
    </source>
</evidence>
<name>A0AAE1UEI1_9EUCA</name>
<dbReference type="EMBL" id="JAWZYT010000914">
    <property type="protein sequence ID" value="KAK4317556.1"/>
    <property type="molecule type" value="Genomic_DNA"/>
</dbReference>
<reference evidence="2" key="1">
    <citation type="submission" date="2023-11" db="EMBL/GenBank/DDBJ databases">
        <title>Genome assemblies of two species of porcelain crab, Petrolisthes cinctipes and Petrolisthes manimaculis (Anomura: Porcellanidae).</title>
        <authorList>
            <person name="Angst P."/>
        </authorList>
    </citation>
    <scope>NUCLEOTIDE SEQUENCE</scope>
    <source>
        <strain evidence="2">PB745_02</strain>
        <tissue evidence="2">Gill</tissue>
    </source>
</reference>
<dbReference type="Proteomes" id="UP001292094">
    <property type="component" value="Unassembled WGS sequence"/>
</dbReference>
<feature type="region of interest" description="Disordered" evidence="1">
    <location>
        <begin position="50"/>
        <end position="111"/>
    </location>
</feature>